<organism evidence="1 2">
    <name type="scientific">Gonapodya prolifera (strain JEL478)</name>
    <name type="common">Monoblepharis prolifera</name>
    <dbReference type="NCBI Taxonomy" id="1344416"/>
    <lineage>
        <taxon>Eukaryota</taxon>
        <taxon>Fungi</taxon>
        <taxon>Fungi incertae sedis</taxon>
        <taxon>Chytridiomycota</taxon>
        <taxon>Chytridiomycota incertae sedis</taxon>
        <taxon>Monoblepharidomycetes</taxon>
        <taxon>Monoblepharidales</taxon>
        <taxon>Gonapodyaceae</taxon>
        <taxon>Gonapodya</taxon>
    </lineage>
</organism>
<gene>
    <name evidence="1" type="ORF">M427DRAFT_401159</name>
</gene>
<keyword evidence="2" id="KW-1185">Reference proteome</keyword>
<name>A0A139ATJ8_GONPJ</name>
<reference evidence="1 2" key="1">
    <citation type="journal article" date="2015" name="Genome Biol. Evol.">
        <title>Phylogenomic analyses indicate that early fungi evolved digesting cell walls of algal ancestors of land plants.</title>
        <authorList>
            <person name="Chang Y."/>
            <person name="Wang S."/>
            <person name="Sekimoto S."/>
            <person name="Aerts A.L."/>
            <person name="Choi C."/>
            <person name="Clum A."/>
            <person name="LaButti K.M."/>
            <person name="Lindquist E.A."/>
            <person name="Yee Ngan C."/>
            <person name="Ohm R.A."/>
            <person name="Salamov A.A."/>
            <person name="Grigoriev I.V."/>
            <person name="Spatafora J.W."/>
            <person name="Berbee M.L."/>
        </authorList>
    </citation>
    <scope>NUCLEOTIDE SEQUENCE [LARGE SCALE GENOMIC DNA]</scope>
    <source>
        <strain evidence="1 2">JEL478</strain>
    </source>
</reference>
<dbReference type="Proteomes" id="UP000070544">
    <property type="component" value="Unassembled WGS sequence"/>
</dbReference>
<protein>
    <submittedName>
        <fullName evidence="1">Uncharacterized protein</fullName>
    </submittedName>
</protein>
<evidence type="ECO:0000313" key="2">
    <source>
        <dbReference type="Proteomes" id="UP000070544"/>
    </source>
</evidence>
<evidence type="ECO:0000313" key="1">
    <source>
        <dbReference type="EMBL" id="KXS20060.1"/>
    </source>
</evidence>
<sequence length="107" mass="12210">MANIPDFRKIYQEFRSLDEEKHITNSAVFKFACFILICLAMNRTPSTTRMPIEPRHPRISSCSLSRCHYEGAQEGEEEGVIRGYGSTSIIMGPFWNCRSSFPGTGHY</sequence>
<proteinExistence type="predicted"/>
<dbReference type="OrthoDB" id="2122015at2759"/>
<accession>A0A139ATJ8</accession>
<dbReference type="GO" id="GO:0007008">
    <property type="term" value="P:outer mitochondrial membrane organization"/>
    <property type="evidence" value="ECO:0007669"/>
    <property type="project" value="InterPro"/>
</dbReference>
<dbReference type="Pfam" id="PF17237">
    <property type="entry name" value="Emr1"/>
    <property type="match status" value="1"/>
</dbReference>
<dbReference type="InterPro" id="IPR035195">
    <property type="entry name" value="Emr1"/>
</dbReference>
<dbReference type="GO" id="GO:0005739">
    <property type="term" value="C:mitochondrion"/>
    <property type="evidence" value="ECO:0007669"/>
    <property type="project" value="GOC"/>
</dbReference>
<dbReference type="EMBL" id="KQ965736">
    <property type="protein sequence ID" value="KXS20060.1"/>
    <property type="molecule type" value="Genomic_DNA"/>
</dbReference>
<dbReference type="AlphaFoldDB" id="A0A139ATJ8"/>